<dbReference type="PROSITE" id="PS51128">
    <property type="entry name" value="ZF_DKSA_2"/>
    <property type="match status" value="1"/>
</dbReference>
<accession>A0A1G2G218</accession>
<evidence type="ECO:0000313" key="3">
    <source>
        <dbReference type="EMBL" id="OGZ44343.1"/>
    </source>
</evidence>
<dbReference type="Gene3D" id="1.20.120.910">
    <property type="entry name" value="DksA, coiled-coil domain"/>
    <property type="match status" value="1"/>
</dbReference>
<dbReference type="AlphaFoldDB" id="A0A1G2G218"/>
<sequence length="116" mass="13318">MDIAKFKLKLKEEQQKLEEQLSQIGRRNPSNPDDWEPQFNERNEQHSAQDEMADKFEDMEQTLALQDTYEKRLAAVRDAIGRIENGTYGKCNCGKDIPEERLEADPAASCMCGSHN</sequence>
<dbReference type="InterPro" id="IPR037187">
    <property type="entry name" value="DnaK_N"/>
</dbReference>
<gene>
    <name evidence="3" type="ORF">A2719_04740</name>
</gene>
<name>A0A1G2G218_9BACT</name>
<dbReference type="STRING" id="1802114.A2719_04740"/>
<comment type="caution">
    <text evidence="3">The sequence shown here is derived from an EMBL/GenBank/DDBJ whole genome shotgun (WGS) entry which is preliminary data.</text>
</comment>
<comment type="caution">
    <text evidence="1">Lacks conserved residue(s) required for the propagation of feature annotation.</text>
</comment>
<dbReference type="PANTHER" id="PTHR33823">
    <property type="entry name" value="RNA POLYMERASE-BINDING TRANSCRIPTION FACTOR DKSA-RELATED"/>
    <property type="match status" value="1"/>
</dbReference>
<feature type="compositionally biased region" description="Basic and acidic residues" evidence="2">
    <location>
        <begin position="39"/>
        <end position="49"/>
    </location>
</feature>
<dbReference type="Proteomes" id="UP000177480">
    <property type="component" value="Unassembled WGS sequence"/>
</dbReference>
<dbReference type="EMBL" id="MHNK01000004">
    <property type="protein sequence ID" value="OGZ44343.1"/>
    <property type="molecule type" value="Genomic_DNA"/>
</dbReference>
<dbReference type="SUPFAM" id="SSF109635">
    <property type="entry name" value="DnaK suppressor protein DksA, alpha-hairpin domain"/>
    <property type="match status" value="1"/>
</dbReference>
<protein>
    <submittedName>
        <fullName evidence="3">Uncharacterized protein</fullName>
    </submittedName>
</protein>
<dbReference type="PANTHER" id="PTHR33823:SF4">
    <property type="entry name" value="GENERAL STRESS PROTEIN 16O"/>
    <property type="match status" value="1"/>
</dbReference>
<feature type="region of interest" description="Disordered" evidence="2">
    <location>
        <begin position="17"/>
        <end position="49"/>
    </location>
</feature>
<evidence type="ECO:0000256" key="1">
    <source>
        <dbReference type="PROSITE-ProRule" id="PRU00510"/>
    </source>
</evidence>
<proteinExistence type="predicted"/>
<reference evidence="3 4" key="1">
    <citation type="journal article" date="2016" name="Nat. Commun.">
        <title>Thousands of microbial genomes shed light on interconnected biogeochemical processes in an aquifer system.</title>
        <authorList>
            <person name="Anantharaman K."/>
            <person name="Brown C.T."/>
            <person name="Hug L.A."/>
            <person name="Sharon I."/>
            <person name="Castelle C.J."/>
            <person name="Probst A.J."/>
            <person name="Thomas B.C."/>
            <person name="Singh A."/>
            <person name="Wilkins M.J."/>
            <person name="Karaoz U."/>
            <person name="Brodie E.L."/>
            <person name="Williams K.H."/>
            <person name="Hubbard S.S."/>
            <person name="Banfield J.F."/>
        </authorList>
    </citation>
    <scope>NUCLEOTIDE SEQUENCE [LARGE SCALE GENOMIC DNA]</scope>
</reference>
<evidence type="ECO:0000313" key="4">
    <source>
        <dbReference type="Proteomes" id="UP000177480"/>
    </source>
</evidence>
<evidence type="ECO:0000256" key="2">
    <source>
        <dbReference type="SAM" id="MobiDB-lite"/>
    </source>
</evidence>
<organism evidence="3 4">
    <name type="scientific">Candidatus Ryanbacteria bacterium RIFCSPHIGHO2_01_FULL_45_22</name>
    <dbReference type="NCBI Taxonomy" id="1802114"/>
    <lineage>
        <taxon>Bacteria</taxon>
        <taxon>Candidatus Ryaniibacteriota</taxon>
    </lineage>
</organism>